<evidence type="ECO:0000313" key="3">
    <source>
        <dbReference type="Proteomes" id="UP000541033"/>
    </source>
</evidence>
<feature type="transmembrane region" description="Helical" evidence="1">
    <location>
        <begin position="115"/>
        <end position="133"/>
    </location>
</feature>
<feature type="transmembrane region" description="Helical" evidence="1">
    <location>
        <begin position="167"/>
        <end position="190"/>
    </location>
</feature>
<keyword evidence="1" id="KW-1133">Transmembrane helix</keyword>
<keyword evidence="3" id="KW-1185">Reference proteome</keyword>
<dbReference type="EMBL" id="JAAMOX010000001">
    <property type="protein sequence ID" value="NIH53286.1"/>
    <property type="molecule type" value="Genomic_DNA"/>
</dbReference>
<dbReference type="RefSeq" id="WP_167148775.1">
    <property type="nucleotide sequence ID" value="NZ_JAAMOX010000001.1"/>
</dbReference>
<name>A0A7X5TSA2_9MICO</name>
<comment type="caution">
    <text evidence="2">The sequence shown here is derived from an EMBL/GenBank/DDBJ whole genome shotgun (WGS) entry which is preliminary data.</text>
</comment>
<sequence length="245" mass="26679">MNNANKASAYRTNDKWLEAFILELRMQDVSGKVIGDAVASAQELLHDSGEQAYEMFGSPREYAASLALPKRQAPEWNRHGGIWPSMLGLLAFVVFNTSSTALLRGHDVMLTPVQVPLFAIPVMLVCTIPLYLGAIIRNRWILSAVLALGAFGAVFASLLTPKSPADAWLVIAPLPLVIIGGIGLIAVATWGTVMTRQEMSEHLIQDPITGKTAERRGESLTIRIVAFWMLPALSAVLFAVTMLNR</sequence>
<proteinExistence type="predicted"/>
<gene>
    <name evidence="2" type="ORF">FHX76_001154</name>
</gene>
<organism evidence="2 3">
    <name type="scientific">Lysinibacter cavernae</name>
    <dbReference type="NCBI Taxonomy" id="1640652"/>
    <lineage>
        <taxon>Bacteria</taxon>
        <taxon>Bacillati</taxon>
        <taxon>Actinomycetota</taxon>
        <taxon>Actinomycetes</taxon>
        <taxon>Micrococcales</taxon>
        <taxon>Microbacteriaceae</taxon>
        <taxon>Lysinibacter</taxon>
    </lineage>
</organism>
<protein>
    <recommendedName>
        <fullName evidence="4">DUF1129 family protein</fullName>
    </recommendedName>
</protein>
<keyword evidence="1" id="KW-0812">Transmembrane</keyword>
<evidence type="ECO:0000313" key="2">
    <source>
        <dbReference type="EMBL" id="NIH53286.1"/>
    </source>
</evidence>
<reference evidence="2 3" key="1">
    <citation type="submission" date="2020-02" db="EMBL/GenBank/DDBJ databases">
        <title>Sequencing the genomes of 1000 actinobacteria strains.</title>
        <authorList>
            <person name="Klenk H.-P."/>
        </authorList>
    </citation>
    <scope>NUCLEOTIDE SEQUENCE [LARGE SCALE GENOMIC DNA]</scope>
    <source>
        <strain evidence="2 3">DSM 27960</strain>
    </source>
</reference>
<evidence type="ECO:0008006" key="4">
    <source>
        <dbReference type="Google" id="ProtNLM"/>
    </source>
</evidence>
<dbReference type="Proteomes" id="UP000541033">
    <property type="component" value="Unassembled WGS sequence"/>
</dbReference>
<accession>A0A7X5TSA2</accession>
<feature type="transmembrane region" description="Helical" evidence="1">
    <location>
        <begin position="140"/>
        <end position="161"/>
    </location>
</feature>
<evidence type="ECO:0000256" key="1">
    <source>
        <dbReference type="SAM" id="Phobius"/>
    </source>
</evidence>
<feature type="transmembrane region" description="Helical" evidence="1">
    <location>
        <begin position="80"/>
        <end position="103"/>
    </location>
</feature>
<feature type="transmembrane region" description="Helical" evidence="1">
    <location>
        <begin position="220"/>
        <end position="243"/>
    </location>
</feature>
<keyword evidence="1" id="KW-0472">Membrane</keyword>
<dbReference type="AlphaFoldDB" id="A0A7X5TSA2"/>